<dbReference type="PANTHER" id="PTHR43375:SF1">
    <property type="entry name" value="OROTIDINE 5'-PHOSPHATE DECARBOXYLASE"/>
    <property type="match status" value="1"/>
</dbReference>
<dbReference type="HAMAP" id="MF_01215">
    <property type="entry name" value="OMPdecase_type2"/>
    <property type="match status" value="1"/>
</dbReference>
<comment type="catalytic activity">
    <reaction evidence="6 7">
        <text>orotidine 5'-phosphate + H(+) = UMP + CO2</text>
        <dbReference type="Rhea" id="RHEA:11596"/>
        <dbReference type="ChEBI" id="CHEBI:15378"/>
        <dbReference type="ChEBI" id="CHEBI:16526"/>
        <dbReference type="ChEBI" id="CHEBI:57538"/>
        <dbReference type="ChEBI" id="CHEBI:57865"/>
        <dbReference type="EC" id="4.1.1.23"/>
    </reaction>
</comment>
<keyword evidence="3 7" id="KW-0210">Decarboxylase</keyword>
<protein>
    <recommendedName>
        <fullName evidence="7">Orotidine 5'-phosphate decarboxylase</fullName>
        <ecNumber evidence="7">4.1.1.23</ecNumber>
    </recommendedName>
    <alternativeName>
        <fullName evidence="7">OMP decarboxylase</fullName>
        <shortName evidence="7">OMPDCase</shortName>
        <shortName evidence="7">OMPdecase</shortName>
    </alternativeName>
</protein>
<evidence type="ECO:0000313" key="10">
    <source>
        <dbReference type="Proteomes" id="UP000183245"/>
    </source>
</evidence>
<keyword evidence="5 7" id="KW-0456">Lyase</keyword>
<dbReference type="Proteomes" id="UP000183245">
    <property type="component" value="Unassembled WGS sequence"/>
</dbReference>
<reference evidence="9" key="1">
    <citation type="journal article" date="2016" name="Environ. Microbiol.">
        <title>Genomic resolution of a cold subsurface aquifer community provides metabolic insights for novel microbes adapted to high CO concentrations.</title>
        <authorList>
            <person name="Probst A.J."/>
            <person name="Castelle C.J."/>
            <person name="Singh A."/>
            <person name="Brown C.T."/>
            <person name="Anantharaman K."/>
            <person name="Sharon I."/>
            <person name="Hug L.A."/>
            <person name="Burstein D."/>
            <person name="Emerson J.B."/>
            <person name="Thomas B.C."/>
            <person name="Banfield J.F."/>
        </authorList>
    </citation>
    <scope>NUCLEOTIDE SEQUENCE [LARGE SCALE GENOMIC DNA]</scope>
    <source>
        <strain evidence="9">CG2_30_54_11</strain>
    </source>
</reference>
<dbReference type="NCBIfam" id="TIGR02127">
    <property type="entry name" value="pyrF_sub2"/>
    <property type="match status" value="1"/>
</dbReference>
<proteinExistence type="inferred from homology"/>
<dbReference type="InterPro" id="IPR001754">
    <property type="entry name" value="OMPdeCOase_dom"/>
</dbReference>
<evidence type="ECO:0000256" key="7">
    <source>
        <dbReference type="HAMAP-Rule" id="MF_01215"/>
    </source>
</evidence>
<dbReference type="InterPro" id="IPR011060">
    <property type="entry name" value="RibuloseP-bd_barrel"/>
</dbReference>
<comment type="caution">
    <text evidence="9">The sequence shown here is derived from an EMBL/GenBank/DDBJ whole genome shotgun (WGS) entry which is preliminary data.</text>
</comment>
<dbReference type="GO" id="GO:0006207">
    <property type="term" value="P:'de novo' pyrimidine nucleobase biosynthetic process"/>
    <property type="evidence" value="ECO:0007669"/>
    <property type="project" value="InterPro"/>
</dbReference>
<sequence>MGFTAKLNSITQKNNSLVCIGLDSEMSKLPEHLEGSADPQFEFNKAIIDATADLVCAYKPNMAFYEAEGLKGIEALKKTMDYIPKHIPIILDAKRGDIDNTSRLYAQACFDYFGADAVTIHGYMGTDTVKPFLEYEDKAIFVLVKTSNKSAGEIEDIEGKDGKKVYLRMAEQIAVWNTQFSGRAGAVVGATYPADLLPIRQILPNAPLLIPGLGKQGGDAENTVINGMDARKAGILVNNSRSIIFASTGTDFAEVARAKAIEFRDQLNSYRQ</sequence>
<evidence type="ECO:0000256" key="6">
    <source>
        <dbReference type="ARBA" id="ARBA00049157"/>
    </source>
</evidence>
<dbReference type="PANTHER" id="PTHR43375">
    <property type="entry name" value="OROTIDINE 5'-PHOSPHATE DECARBOXYLASE"/>
    <property type="match status" value="1"/>
</dbReference>
<dbReference type="AlphaFoldDB" id="A0A1J5IS65"/>
<dbReference type="GO" id="GO:0044205">
    <property type="term" value="P:'de novo' UMP biosynthetic process"/>
    <property type="evidence" value="ECO:0007669"/>
    <property type="project" value="UniProtKB-UniRule"/>
</dbReference>
<evidence type="ECO:0000256" key="2">
    <source>
        <dbReference type="ARBA" id="ARBA00008847"/>
    </source>
</evidence>
<comment type="similarity">
    <text evidence="2 7">Belongs to the OMP decarboxylase family. Type 2 subfamily.</text>
</comment>
<feature type="domain" description="Orotidine 5'-phosphate decarboxylase" evidence="8">
    <location>
        <begin position="17"/>
        <end position="256"/>
    </location>
</feature>
<dbReference type="EMBL" id="MNZT01000116">
    <property type="protein sequence ID" value="OIP95134.1"/>
    <property type="molecule type" value="Genomic_DNA"/>
</dbReference>
<evidence type="ECO:0000256" key="3">
    <source>
        <dbReference type="ARBA" id="ARBA00022793"/>
    </source>
</evidence>
<accession>A0A1J5IS65</accession>
<dbReference type="SUPFAM" id="SSF51366">
    <property type="entry name" value="Ribulose-phoshate binding barrel"/>
    <property type="match status" value="1"/>
</dbReference>
<dbReference type="EC" id="4.1.1.23" evidence="7"/>
<name>A0A1J5IS65_9BACT</name>
<dbReference type="Pfam" id="PF00215">
    <property type="entry name" value="OMPdecase"/>
    <property type="match status" value="1"/>
</dbReference>
<evidence type="ECO:0000259" key="8">
    <source>
        <dbReference type="SMART" id="SM00934"/>
    </source>
</evidence>
<evidence type="ECO:0000256" key="1">
    <source>
        <dbReference type="ARBA" id="ARBA00004861"/>
    </source>
</evidence>
<dbReference type="CDD" id="cd04725">
    <property type="entry name" value="OMP_decarboxylase_like"/>
    <property type="match status" value="1"/>
</dbReference>
<dbReference type="STRING" id="1817892.AUK40_06335"/>
<feature type="active site" description="Proton donor" evidence="7">
    <location>
        <position position="94"/>
    </location>
</feature>
<evidence type="ECO:0000256" key="4">
    <source>
        <dbReference type="ARBA" id="ARBA00022975"/>
    </source>
</evidence>
<comment type="pathway">
    <text evidence="1 7">Pyrimidine metabolism; UMP biosynthesis via de novo pathway; UMP from orotate: step 2/2.</text>
</comment>
<dbReference type="SMART" id="SM00934">
    <property type="entry name" value="OMPdecase"/>
    <property type="match status" value="1"/>
</dbReference>
<evidence type="ECO:0000256" key="5">
    <source>
        <dbReference type="ARBA" id="ARBA00023239"/>
    </source>
</evidence>
<dbReference type="GO" id="GO:0004590">
    <property type="term" value="F:orotidine-5'-phosphate decarboxylase activity"/>
    <property type="evidence" value="ECO:0007669"/>
    <property type="project" value="UniProtKB-UniRule"/>
</dbReference>
<keyword evidence="4 7" id="KW-0665">Pyrimidine biosynthesis</keyword>
<gene>
    <name evidence="7" type="primary">pyrF</name>
    <name evidence="9" type="ORF">AUK40_06335</name>
</gene>
<dbReference type="Gene3D" id="3.20.20.70">
    <property type="entry name" value="Aldolase class I"/>
    <property type="match status" value="1"/>
</dbReference>
<dbReference type="InterPro" id="IPR011995">
    <property type="entry name" value="OMPdecase_type-2"/>
</dbReference>
<dbReference type="InterPro" id="IPR013785">
    <property type="entry name" value="Aldolase_TIM"/>
</dbReference>
<evidence type="ECO:0000313" key="9">
    <source>
        <dbReference type="EMBL" id="OIP95134.1"/>
    </source>
</evidence>
<organism evidence="9 10">
    <name type="scientific">Candidatus Wirthbacteria bacterium CG2_30_54_11</name>
    <dbReference type="NCBI Taxonomy" id="1817892"/>
    <lineage>
        <taxon>Bacteria</taxon>
        <taxon>Candidatus Wirthbacteria</taxon>
    </lineage>
</organism>
<dbReference type="UniPathway" id="UPA00070">
    <property type="reaction ID" value="UER00120"/>
</dbReference>